<dbReference type="InterPro" id="IPR017927">
    <property type="entry name" value="FAD-bd_FR_type"/>
</dbReference>
<keyword evidence="6" id="KW-0408">Iron</keyword>
<dbReference type="STRING" id="1136941.ACH46_19940"/>
<dbReference type="InterPro" id="IPR001433">
    <property type="entry name" value="OxRdtase_FAD/NAD-bd"/>
</dbReference>
<dbReference type="GO" id="GO:0016491">
    <property type="term" value="F:oxidoreductase activity"/>
    <property type="evidence" value="ECO:0007669"/>
    <property type="project" value="UniProtKB-KW"/>
</dbReference>
<dbReference type="PATRIC" id="fig|1136941.3.peg.4083"/>
<keyword evidence="2" id="KW-0285">Flavoprotein</keyword>
<evidence type="ECO:0000259" key="8">
    <source>
        <dbReference type="PROSITE" id="PS51085"/>
    </source>
</evidence>
<dbReference type="SUPFAM" id="SSF52343">
    <property type="entry name" value="Ferredoxin reductase-like, C-terminal NADP-linked domain"/>
    <property type="match status" value="1"/>
</dbReference>
<dbReference type="InterPro" id="IPR039261">
    <property type="entry name" value="FNR_nucleotide-bd"/>
</dbReference>
<dbReference type="CDD" id="cd06185">
    <property type="entry name" value="PDR_like"/>
    <property type="match status" value="1"/>
</dbReference>
<keyword evidence="11" id="KW-1185">Reference proteome</keyword>
<dbReference type="RefSeq" id="WP_062394549.1">
    <property type="nucleotide sequence ID" value="NZ_CP011853.1"/>
</dbReference>
<evidence type="ECO:0000259" key="9">
    <source>
        <dbReference type="PROSITE" id="PS51384"/>
    </source>
</evidence>
<dbReference type="Gene3D" id="3.10.20.30">
    <property type="match status" value="1"/>
</dbReference>
<proteinExistence type="predicted"/>
<dbReference type="SUPFAM" id="SSF63380">
    <property type="entry name" value="Riboflavin synthase domain-like"/>
    <property type="match status" value="1"/>
</dbReference>
<dbReference type="PROSITE" id="PS00197">
    <property type="entry name" value="2FE2S_FER_1"/>
    <property type="match status" value="1"/>
</dbReference>
<dbReference type="Gene3D" id="3.40.50.80">
    <property type="entry name" value="Nucleotide-binding domain of ferredoxin-NADP reductase (FNR) module"/>
    <property type="match status" value="1"/>
</dbReference>
<evidence type="ECO:0000256" key="4">
    <source>
        <dbReference type="ARBA" id="ARBA00022723"/>
    </source>
</evidence>
<dbReference type="InterPro" id="IPR001041">
    <property type="entry name" value="2Fe-2S_ferredoxin-type"/>
</dbReference>
<dbReference type="PANTHER" id="PTHR47354:SF1">
    <property type="entry name" value="CARNITINE MONOOXYGENASE REDUCTASE SUBUNIT"/>
    <property type="match status" value="1"/>
</dbReference>
<dbReference type="Pfam" id="PF00175">
    <property type="entry name" value="NAD_binding_1"/>
    <property type="match status" value="1"/>
</dbReference>
<evidence type="ECO:0000256" key="6">
    <source>
        <dbReference type="ARBA" id="ARBA00023004"/>
    </source>
</evidence>
<dbReference type="InterPro" id="IPR012675">
    <property type="entry name" value="Beta-grasp_dom_sf"/>
</dbReference>
<dbReference type="Pfam" id="PF00111">
    <property type="entry name" value="Fer2"/>
    <property type="match status" value="1"/>
</dbReference>
<reference evidence="10 11" key="2">
    <citation type="journal article" date="2017" name="Int. J. Syst. Evol. Microbiol.">
        <title>Gordonia phthalatica sp. nov., a di-n-butyl phthalate-degrading bacterium isolated from activated sludge.</title>
        <authorList>
            <person name="Jin D."/>
            <person name="Kong X."/>
            <person name="Jia M."/>
            <person name="Yu X."/>
            <person name="Wang X."/>
            <person name="Zhuang X."/>
            <person name="Deng Y."/>
            <person name="Bai Z."/>
        </authorList>
    </citation>
    <scope>NUCLEOTIDE SEQUENCE [LARGE SCALE GENOMIC DNA]</scope>
    <source>
        <strain evidence="10 11">QH-11</strain>
    </source>
</reference>
<evidence type="ECO:0000256" key="2">
    <source>
        <dbReference type="ARBA" id="ARBA00022630"/>
    </source>
</evidence>
<keyword evidence="4" id="KW-0479">Metal-binding</keyword>
<evidence type="ECO:0000313" key="11">
    <source>
        <dbReference type="Proteomes" id="UP000063789"/>
    </source>
</evidence>
<keyword evidence="7" id="KW-0411">Iron-sulfur</keyword>
<dbReference type="KEGG" id="goq:ACH46_19940"/>
<protein>
    <submittedName>
        <fullName evidence="10">Ferredoxin</fullName>
    </submittedName>
</protein>
<dbReference type="InterPro" id="IPR006058">
    <property type="entry name" value="2Fe2S_fd_BS"/>
</dbReference>
<feature type="domain" description="2Fe-2S ferredoxin-type" evidence="8">
    <location>
        <begin position="240"/>
        <end position="327"/>
    </location>
</feature>
<dbReference type="PROSITE" id="PS51085">
    <property type="entry name" value="2FE2S_FER_2"/>
    <property type="match status" value="1"/>
</dbReference>
<evidence type="ECO:0000256" key="7">
    <source>
        <dbReference type="ARBA" id="ARBA00023014"/>
    </source>
</evidence>
<keyword evidence="5" id="KW-0560">Oxidoreductase</keyword>
<evidence type="ECO:0000256" key="5">
    <source>
        <dbReference type="ARBA" id="ARBA00023002"/>
    </source>
</evidence>
<feature type="domain" description="FAD-binding FR-type" evidence="9">
    <location>
        <begin position="12"/>
        <end position="114"/>
    </location>
</feature>
<dbReference type="PROSITE" id="PS51384">
    <property type="entry name" value="FAD_FR"/>
    <property type="match status" value="1"/>
</dbReference>
<evidence type="ECO:0000313" key="10">
    <source>
        <dbReference type="EMBL" id="ALG86342.1"/>
    </source>
</evidence>
<dbReference type="SUPFAM" id="SSF54292">
    <property type="entry name" value="2Fe-2S ferredoxin-like"/>
    <property type="match status" value="1"/>
</dbReference>
<dbReference type="EMBL" id="CP011853">
    <property type="protein sequence ID" value="ALG86342.1"/>
    <property type="molecule type" value="Genomic_DNA"/>
</dbReference>
<dbReference type="InterPro" id="IPR050415">
    <property type="entry name" value="MRET"/>
</dbReference>
<dbReference type="InterPro" id="IPR036010">
    <property type="entry name" value="2Fe-2S_ferredoxin-like_sf"/>
</dbReference>
<keyword evidence="3" id="KW-0001">2Fe-2S</keyword>
<evidence type="ECO:0000256" key="3">
    <source>
        <dbReference type="ARBA" id="ARBA00022714"/>
    </source>
</evidence>
<dbReference type="AlphaFoldDB" id="A0A0N9NKT4"/>
<name>A0A0N9NKT4_9ACTN</name>
<dbReference type="GO" id="GO:0046872">
    <property type="term" value="F:metal ion binding"/>
    <property type="evidence" value="ECO:0007669"/>
    <property type="project" value="UniProtKB-KW"/>
</dbReference>
<dbReference type="Proteomes" id="UP000063789">
    <property type="component" value="Chromosome"/>
</dbReference>
<dbReference type="InterPro" id="IPR017938">
    <property type="entry name" value="Riboflavin_synthase-like_b-brl"/>
</dbReference>
<gene>
    <name evidence="10" type="ORF">ACH46_19940</name>
</gene>
<dbReference type="Gene3D" id="2.40.30.10">
    <property type="entry name" value="Translation factors"/>
    <property type="match status" value="1"/>
</dbReference>
<accession>A0A0N9NKT4</accession>
<dbReference type="PANTHER" id="PTHR47354">
    <property type="entry name" value="NADH OXIDOREDUCTASE HCR"/>
    <property type="match status" value="1"/>
</dbReference>
<reference evidence="11" key="1">
    <citation type="submission" date="2015-06" db="EMBL/GenBank/DDBJ databases">
        <title>Complete genome sequence and metabolic analysis of phthalate degradation pathway in Gordonia sp. QH-11.</title>
        <authorList>
            <person name="Jin D."/>
            <person name="Kong X."/>
            <person name="Bai Z."/>
        </authorList>
    </citation>
    <scope>NUCLEOTIDE SEQUENCE [LARGE SCALE GENOMIC DNA]</scope>
    <source>
        <strain evidence="11">QH-11</strain>
    </source>
</reference>
<sequence length="327" mass="35481">MSLEAGPVNLETGTYELVVREMRWEADGVIAVRLEESTGATLPAWQPGAHIDIHLGKGIVRQYSLCGDPTDRTSYRIAVLRDPSTRGGSKYVHETLRPGHLVSVSLPRNNFEFLDAAKYVFIAGGIGITPMLPMISAAQRSGADWELHYGGRSRDTMAFLADLAAYGDHVSVVSEDKEGVIDLKALLGTPRPDTLVYTCGPEGLLNAVEGTCDAWDREAVRLERFKPKTRAENEEEPADSPISVRCETSGVTVEVGPDIPILDALENAGVDVPNSCREGMCGSCETRVLCGMPDHRDYVLSSAEQESGETMMICVSRAKTAELVLDL</sequence>
<comment type="cofactor">
    <cofactor evidence="1">
        <name>FAD</name>
        <dbReference type="ChEBI" id="CHEBI:57692"/>
    </cofactor>
</comment>
<organism evidence="10 11">
    <name type="scientific">Gordonia phthalatica</name>
    <dbReference type="NCBI Taxonomy" id="1136941"/>
    <lineage>
        <taxon>Bacteria</taxon>
        <taxon>Bacillati</taxon>
        <taxon>Actinomycetota</taxon>
        <taxon>Actinomycetes</taxon>
        <taxon>Mycobacteriales</taxon>
        <taxon>Gordoniaceae</taxon>
        <taxon>Gordonia</taxon>
    </lineage>
</organism>
<dbReference type="GO" id="GO:0051537">
    <property type="term" value="F:2 iron, 2 sulfur cluster binding"/>
    <property type="evidence" value="ECO:0007669"/>
    <property type="project" value="UniProtKB-KW"/>
</dbReference>
<dbReference type="CDD" id="cd00207">
    <property type="entry name" value="fer2"/>
    <property type="match status" value="1"/>
</dbReference>
<dbReference type="PRINTS" id="PR00409">
    <property type="entry name" value="PHDIOXRDTASE"/>
</dbReference>
<evidence type="ECO:0000256" key="1">
    <source>
        <dbReference type="ARBA" id="ARBA00001974"/>
    </source>
</evidence>